<proteinExistence type="inferred from homology"/>
<evidence type="ECO:0000313" key="7">
    <source>
        <dbReference type="EMBL" id="CAD5112148.1"/>
    </source>
</evidence>
<dbReference type="OrthoDB" id="446290at2759"/>
<evidence type="ECO:0000256" key="4">
    <source>
        <dbReference type="ARBA" id="ARBA00023212"/>
    </source>
</evidence>
<evidence type="ECO:0000313" key="8">
    <source>
        <dbReference type="Proteomes" id="UP000549394"/>
    </source>
</evidence>
<comment type="subcellular location">
    <subcellularLocation>
        <location evidence="1">Cell projection</location>
        <location evidence="1">Cilium</location>
    </subcellularLocation>
    <subcellularLocation>
        <location evidence="2">Cytoplasm</location>
        <location evidence="2">Cytoskeleton</location>
    </subcellularLocation>
</comment>
<evidence type="ECO:0000256" key="2">
    <source>
        <dbReference type="ARBA" id="ARBA00004245"/>
    </source>
</evidence>
<protein>
    <submittedName>
        <fullName evidence="7">DgyrCDS1387</fullName>
    </submittedName>
</protein>
<accession>A0A7I8V734</accession>
<evidence type="ECO:0000256" key="5">
    <source>
        <dbReference type="ARBA" id="ARBA00023273"/>
    </source>
</evidence>
<dbReference type="PANTHER" id="PTHR33865:SF3">
    <property type="entry name" value="PROTEIN FAM183B"/>
    <property type="match status" value="1"/>
</dbReference>
<dbReference type="PANTHER" id="PTHR33865">
    <property type="entry name" value="PROTEIN FAM183B"/>
    <property type="match status" value="1"/>
</dbReference>
<keyword evidence="4" id="KW-0206">Cytoskeleton</keyword>
<gene>
    <name evidence="7" type="ORF">DGYR_LOCUS1345</name>
</gene>
<dbReference type="AlphaFoldDB" id="A0A7I8V734"/>
<name>A0A7I8V734_9ANNE</name>
<dbReference type="InterPro" id="IPR029214">
    <property type="entry name" value="CFAP144"/>
</dbReference>
<keyword evidence="3" id="KW-0963">Cytoplasm</keyword>
<evidence type="ECO:0000256" key="1">
    <source>
        <dbReference type="ARBA" id="ARBA00004138"/>
    </source>
</evidence>
<evidence type="ECO:0000256" key="6">
    <source>
        <dbReference type="ARBA" id="ARBA00034777"/>
    </source>
</evidence>
<dbReference type="GO" id="GO:0005856">
    <property type="term" value="C:cytoskeleton"/>
    <property type="evidence" value="ECO:0007669"/>
    <property type="project" value="UniProtKB-SubCell"/>
</dbReference>
<dbReference type="Proteomes" id="UP000549394">
    <property type="component" value="Unassembled WGS sequence"/>
</dbReference>
<dbReference type="Pfam" id="PF14886">
    <property type="entry name" value="FAM183"/>
    <property type="match status" value="1"/>
</dbReference>
<evidence type="ECO:0000256" key="3">
    <source>
        <dbReference type="ARBA" id="ARBA00022490"/>
    </source>
</evidence>
<dbReference type="EMBL" id="CAJFCJ010000002">
    <property type="protein sequence ID" value="CAD5112148.1"/>
    <property type="molecule type" value="Genomic_DNA"/>
</dbReference>
<sequence>MVHQNAILVETIRKENRTQKLFTNFSINPFTQSYALTGKVNSIHDALMEAGEEDETMKRAIAQSRAPPTRKYIRPQTESQEIGWISQPLLTDQDHNDRRLFHNRQKTEIVKIKEKEWELNPAGSSRK</sequence>
<keyword evidence="8" id="KW-1185">Reference proteome</keyword>
<comment type="similarity">
    <text evidence="6">Belongs to the CFAP144 family.</text>
</comment>
<reference evidence="7 8" key="1">
    <citation type="submission" date="2020-08" db="EMBL/GenBank/DDBJ databases">
        <authorList>
            <person name="Hejnol A."/>
        </authorList>
    </citation>
    <scope>NUCLEOTIDE SEQUENCE [LARGE SCALE GENOMIC DNA]</scope>
</reference>
<comment type="caution">
    <text evidence="7">The sequence shown here is derived from an EMBL/GenBank/DDBJ whole genome shotgun (WGS) entry which is preliminary data.</text>
</comment>
<keyword evidence="5" id="KW-0966">Cell projection</keyword>
<dbReference type="GO" id="GO:0097546">
    <property type="term" value="C:ciliary base"/>
    <property type="evidence" value="ECO:0007669"/>
    <property type="project" value="TreeGrafter"/>
</dbReference>
<organism evidence="7 8">
    <name type="scientific">Dimorphilus gyrociliatus</name>
    <dbReference type="NCBI Taxonomy" id="2664684"/>
    <lineage>
        <taxon>Eukaryota</taxon>
        <taxon>Metazoa</taxon>
        <taxon>Spiralia</taxon>
        <taxon>Lophotrochozoa</taxon>
        <taxon>Annelida</taxon>
        <taxon>Polychaeta</taxon>
        <taxon>Polychaeta incertae sedis</taxon>
        <taxon>Dinophilidae</taxon>
        <taxon>Dimorphilus</taxon>
    </lineage>
</organism>